<evidence type="ECO:0000313" key="4">
    <source>
        <dbReference type="EnsemblFungi" id="PTTG_03384-t43_1-p1"/>
    </source>
</evidence>
<keyword evidence="5" id="KW-1185">Reference proteome</keyword>
<protein>
    <submittedName>
        <fullName evidence="4">Myb_DNA-bind_3 domain-containing protein</fullName>
    </submittedName>
</protein>
<evidence type="ECO:0000259" key="2">
    <source>
        <dbReference type="Pfam" id="PF12776"/>
    </source>
</evidence>
<dbReference type="PANTHER" id="PTHR47072:SF4">
    <property type="entry name" value="MYB_SANT-LIKE DOMAIN-CONTAINING PROTEIN"/>
    <property type="match status" value="1"/>
</dbReference>
<reference evidence="3" key="2">
    <citation type="submission" date="2016-05" db="EMBL/GenBank/DDBJ databases">
        <title>Comparative analysis highlights variable genome content of wheat rusts and divergence of the mating loci.</title>
        <authorList>
            <person name="Cuomo C.A."/>
            <person name="Bakkeren G."/>
            <person name="Szabo L."/>
            <person name="Khalil H."/>
            <person name="Joly D."/>
            <person name="Goldberg J."/>
            <person name="Young S."/>
            <person name="Zeng Q."/>
            <person name="Fellers J."/>
        </authorList>
    </citation>
    <scope>NUCLEOTIDE SEQUENCE [LARGE SCALE GENOMIC DNA]</scope>
    <source>
        <strain evidence="3">1-1 BBBD Race 1</strain>
    </source>
</reference>
<dbReference type="VEuPathDB" id="FungiDB:PTTG_03384"/>
<dbReference type="AlphaFoldDB" id="A0A180GPH5"/>
<dbReference type="Proteomes" id="UP000005240">
    <property type="component" value="Unassembled WGS sequence"/>
</dbReference>
<gene>
    <name evidence="3" type="ORF">PTTG_03384</name>
</gene>
<feature type="domain" description="Myb/SANT-like" evidence="2">
    <location>
        <begin position="48"/>
        <end position="142"/>
    </location>
</feature>
<dbReference type="Pfam" id="PF12776">
    <property type="entry name" value="Myb_DNA-bind_3"/>
    <property type="match status" value="1"/>
</dbReference>
<feature type="compositionally biased region" description="Basic residues" evidence="1">
    <location>
        <begin position="23"/>
        <end position="34"/>
    </location>
</feature>
<reference evidence="4 5" key="3">
    <citation type="journal article" date="2017" name="G3 (Bethesda)">
        <title>Comparative analysis highlights variable genome content of wheat rusts and divergence of the mating loci.</title>
        <authorList>
            <person name="Cuomo C.A."/>
            <person name="Bakkeren G."/>
            <person name="Khalil H.B."/>
            <person name="Panwar V."/>
            <person name="Joly D."/>
            <person name="Linning R."/>
            <person name="Sakthikumar S."/>
            <person name="Song X."/>
            <person name="Adiconis X."/>
            <person name="Fan L."/>
            <person name="Goldberg J.M."/>
            <person name="Levin J.Z."/>
            <person name="Young S."/>
            <person name="Zeng Q."/>
            <person name="Anikster Y."/>
            <person name="Bruce M."/>
            <person name="Wang M."/>
            <person name="Yin C."/>
            <person name="McCallum B."/>
            <person name="Szabo L.J."/>
            <person name="Hulbert S."/>
            <person name="Chen X."/>
            <person name="Fellers J.P."/>
        </authorList>
    </citation>
    <scope>NUCLEOTIDE SEQUENCE</scope>
    <source>
        <strain evidence="5">Isolate 1-1 / race 1 (BBBD)</strain>
        <strain evidence="4">isolate 1-1 / race 1 (BBBD)</strain>
    </source>
</reference>
<sequence length="363" mass="39922">MDTIPPLSSTPNPTTPTPMAQSKKTKPKKPTAKPKKLDESNVKTPNHTWTTDQKMTLLESIATQYAAGLETDNGGLKKEAWPIVQEKLNTKYSLALSLDQIKNQKNALQTLYIDYKFLRDQSGFGWNNKRGTVTADESVWEELIAAHPRRNFARLKDKPFPVYDLAYSVFTGKAATGEIANSELVPTTTKAVKLTPAAKRKIVPLSDDDSSSDIDIEPKSSLKTAGSNTTKRVRESKNALIKSEMESISGAINAVSETSKNLMGEFAKIASAVSSNQPPRQPSTSAIAHGKTQSTISDTALQVCADQYLNKVSDETYVDFASVLENNGSARTFLTLLRTANDHVCQVWLEKKVKEAKENKKKE</sequence>
<dbReference type="OrthoDB" id="76215at2759"/>
<proteinExistence type="predicted"/>
<feature type="compositionally biased region" description="Acidic residues" evidence="1">
    <location>
        <begin position="206"/>
        <end position="215"/>
    </location>
</feature>
<evidence type="ECO:0000313" key="3">
    <source>
        <dbReference type="EMBL" id="OAV94348.1"/>
    </source>
</evidence>
<evidence type="ECO:0000313" key="5">
    <source>
        <dbReference type="Proteomes" id="UP000005240"/>
    </source>
</evidence>
<dbReference type="EnsemblFungi" id="PTTG_03384-t43_1">
    <property type="protein sequence ID" value="PTTG_03384-t43_1-p1"/>
    <property type="gene ID" value="PTTG_03384"/>
</dbReference>
<dbReference type="EMBL" id="ADAS02000040">
    <property type="protein sequence ID" value="OAV94348.1"/>
    <property type="molecule type" value="Genomic_DNA"/>
</dbReference>
<feature type="compositionally biased region" description="Polar residues" evidence="1">
    <location>
        <begin position="221"/>
        <end position="230"/>
    </location>
</feature>
<dbReference type="InterPro" id="IPR024752">
    <property type="entry name" value="Myb/SANT-like_dom"/>
</dbReference>
<feature type="region of interest" description="Disordered" evidence="1">
    <location>
        <begin position="1"/>
        <end position="50"/>
    </location>
</feature>
<feature type="compositionally biased region" description="Low complexity" evidence="1">
    <location>
        <begin position="1"/>
        <end position="12"/>
    </location>
</feature>
<reference evidence="3" key="1">
    <citation type="submission" date="2009-11" db="EMBL/GenBank/DDBJ databases">
        <authorList>
            <consortium name="The Broad Institute Genome Sequencing Platform"/>
            <person name="Ward D."/>
            <person name="Feldgarden M."/>
            <person name="Earl A."/>
            <person name="Young S.K."/>
            <person name="Zeng Q."/>
            <person name="Koehrsen M."/>
            <person name="Alvarado L."/>
            <person name="Berlin A."/>
            <person name="Bochicchio J."/>
            <person name="Borenstein D."/>
            <person name="Chapman S.B."/>
            <person name="Chen Z."/>
            <person name="Engels R."/>
            <person name="Freedman E."/>
            <person name="Gellesch M."/>
            <person name="Goldberg J."/>
            <person name="Griggs A."/>
            <person name="Gujja S."/>
            <person name="Heilman E."/>
            <person name="Heiman D."/>
            <person name="Hepburn T."/>
            <person name="Howarth C."/>
            <person name="Jen D."/>
            <person name="Larson L."/>
            <person name="Lewis B."/>
            <person name="Mehta T."/>
            <person name="Park D."/>
            <person name="Pearson M."/>
            <person name="Roberts A."/>
            <person name="Saif S."/>
            <person name="Shea T."/>
            <person name="Shenoy N."/>
            <person name="Sisk P."/>
            <person name="Stolte C."/>
            <person name="Sykes S."/>
            <person name="Thomson T."/>
            <person name="Walk T."/>
            <person name="White J."/>
            <person name="Yandava C."/>
            <person name="Izard J."/>
            <person name="Baranova O.V."/>
            <person name="Blanton J.M."/>
            <person name="Tanner A.C."/>
            <person name="Dewhirst F.E."/>
            <person name="Haas B."/>
            <person name="Nusbaum C."/>
            <person name="Birren B."/>
        </authorList>
    </citation>
    <scope>NUCLEOTIDE SEQUENCE [LARGE SCALE GENOMIC DNA]</scope>
    <source>
        <strain evidence="3">1-1 BBBD Race 1</strain>
    </source>
</reference>
<dbReference type="PANTHER" id="PTHR47072">
    <property type="match status" value="1"/>
</dbReference>
<organism evidence="3">
    <name type="scientific">Puccinia triticina (isolate 1-1 / race 1 (BBBD))</name>
    <name type="common">Brown leaf rust fungus</name>
    <dbReference type="NCBI Taxonomy" id="630390"/>
    <lineage>
        <taxon>Eukaryota</taxon>
        <taxon>Fungi</taxon>
        <taxon>Dikarya</taxon>
        <taxon>Basidiomycota</taxon>
        <taxon>Pucciniomycotina</taxon>
        <taxon>Pucciniomycetes</taxon>
        <taxon>Pucciniales</taxon>
        <taxon>Pucciniaceae</taxon>
        <taxon>Puccinia</taxon>
    </lineage>
</organism>
<reference evidence="4" key="4">
    <citation type="submission" date="2025-05" db="UniProtKB">
        <authorList>
            <consortium name="EnsemblFungi"/>
        </authorList>
    </citation>
    <scope>IDENTIFICATION</scope>
    <source>
        <strain evidence="4">isolate 1-1 / race 1 (BBBD)</strain>
    </source>
</reference>
<feature type="region of interest" description="Disordered" evidence="1">
    <location>
        <begin position="204"/>
        <end position="234"/>
    </location>
</feature>
<name>A0A180GPH5_PUCT1</name>
<evidence type="ECO:0000256" key="1">
    <source>
        <dbReference type="SAM" id="MobiDB-lite"/>
    </source>
</evidence>
<accession>A0A180GPH5</accession>